<dbReference type="EMBL" id="JADGKB010000223">
    <property type="protein sequence ID" value="KAJ3250802.1"/>
    <property type="molecule type" value="Genomic_DNA"/>
</dbReference>
<name>A0AAD5U8W0_9FUNG</name>
<dbReference type="SMART" id="SM00577">
    <property type="entry name" value="CPDc"/>
    <property type="match status" value="1"/>
</dbReference>
<evidence type="ECO:0000256" key="1">
    <source>
        <dbReference type="RuleBase" id="RU365079"/>
    </source>
</evidence>
<comment type="subunit">
    <text evidence="1">Component of the TIM23 complex.</text>
</comment>
<comment type="function">
    <text evidence="1">Essential component of the TIM23 complex, a complex that mediates the translocation of transit peptide-containing proteins across the mitochondrial inner membrane.</text>
</comment>
<dbReference type="AlphaFoldDB" id="A0AAD5U8W0"/>
<accession>A0AAD5U8W0</accession>
<evidence type="ECO:0000313" key="3">
    <source>
        <dbReference type="EMBL" id="KAJ3250802.1"/>
    </source>
</evidence>
<dbReference type="InterPro" id="IPR036412">
    <property type="entry name" value="HAD-like_sf"/>
</dbReference>
<keyword evidence="1" id="KW-0809">Transit peptide</keyword>
<dbReference type="GO" id="GO:0015031">
    <property type="term" value="P:protein transport"/>
    <property type="evidence" value="ECO:0007669"/>
    <property type="project" value="UniProtKB-KW"/>
</dbReference>
<keyword evidence="1" id="KW-0813">Transport</keyword>
<dbReference type="Proteomes" id="UP001210925">
    <property type="component" value="Unassembled WGS sequence"/>
</dbReference>
<keyword evidence="1" id="KW-0496">Mitochondrion</keyword>
<keyword evidence="4" id="KW-1185">Reference proteome</keyword>
<dbReference type="PANTHER" id="PTHR12210">
    <property type="entry name" value="DULLARD PROTEIN PHOSPHATASE"/>
    <property type="match status" value="1"/>
</dbReference>
<keyword evidence="1" id="KW-0653">Protein transport</keyword>
<dbReference type="Pfam" id="PF03031">
    <property type="entry name" value="NIF"/>
    <property type="match status" value="1"/>
</dbReference>
<reference evidence="3" key="1">
    <citation type="submission" date="2020-05" db="EMBL/GenBank/DDBJ databases">
        <title>Phylogenomic resolution of chytrid fungi.</title>
        <authorList>
            <person name="Stajich J.E."/>
            <person name="Amses K."/>
            <person name="Simmons R."/>
            <person name="Seto K."/>
            <person name="Myers J."/>
            <person name="Bonds A."/>
            <person name="Quandt C.A."/>
            <person name="Barry K."/>
            <person name="Liu P."/>
            <person name="Grigoriev I."/>
            <person name="Longcore J.E."/>
            <person name="James T.Y."/>
        </authorList>
    </citation>
    <scope>NUCLEOTIDE SEQUENCE</scope>
    <source>
        <strain evidence="3">PLAUS21</strain>
    </source>
</reference>
<dbReference type="CDD" id="cd07521">
    <property type="entry name" value="HAD_FCP1-like"/>
    <property type="match status" value="1"/>
</dbReference>
<organism evidence="3 4">
    <name type="scientific">Boothiomyces macroporosus</name>
    <dbReference type="NCBI Taxonomy" id="261099"/>
    <lineage>
        <taxon>Eukaryota</taxon>
        <taxon>Fungi</taxon>
        <taxon>Fungi incertae sedis</taxon>
        <taxon>Chytridiomycota</taxon>
        <taxon>Chytridiomycota incertae sedis</taxon>
        <taxon>Chytridiomycetes</taxon>
        <taxon>Rhizophydiales</taxon>
        <taxon>Terramycetaceae</taxon>
        <taxon>Boothiomyces</taxon>
    </lineage>
</organism>
<sequence>METSNVSAEPTIQVELEAVQAELKSISLQEASCTVKTVPVEIVQVETRDILDDIYSLDYDVSQETIESDAVEVQQIQNNENKESLGHLEAQDRMTTIDSKPKFKDIEYKKPKNDWFNCLFPCLFPKALKKVPSIEMHPMTDSETKPVLKPDFVTSFEFNKTMQTIYVMKRPGVDEFLVRLAEFFEIIIFTASIATYADSVLDVLDKHKDLSVLGRDINHTTIIDNLPSSYMFQPANAIPITSWYDDKNDTELIDLIPFLEDLKDVDNFQTVLDTTIEE</sequence>
<keyword evidence="1" id="KW-0811">Translocation</keyword>
<comment type="caution">
    <text evidence="3">The sequence shown here is derived from an EMBL/GenBank/DDBJ whole genome shotgun (WGS) entry which is preliminary data.</text>
</comment>
<proteinExistence type="inferred from homology"/>
<protein>
    <recommendedName>
        <fullName evidence="1">Mitochondrial import inner membrane translocase subunit TIM50</fullName>
    </recommendedName>
</protein>
<dbReference type="PROSITE" id="PS50969">
    <property type="entry name" value="FCP1"/>
    <property type="match status" value="1"/>
</dbReference>
<evidence type="ECO:0000259" key="2">
    <source>
        <dbReference type="PROSITE" id="PS50969"/>
    </source>
</evidence>
<dbReference type="GO" id="GO:0005744">
    <property type="term" value="C:TIM23 mitochondrial import inner membrane translocase complex"/>
    <property type="evidence" value="ECO:0007669"/>
    <property type="project" value="UniProtKB-UniRule"/>
</dbReference>
<comment type="similarity">
    <text evidence="1">Belongs to the TIM50 family.</text>
</comment>
<gene>
    <name evidence="3" type="primary">CTDSP2</name>
    <name evidence="3" type="ORF">HK103_003171</name>
</gene>
<feature type="domain" description="FCP1 homology" evidence="2">
    <location>
        <begin position="141"/>
        <end position="278"/>
    </location>
</feature>
<dbReference type="SUPFAM" id="SSF56784">
    <property type="entry name" value="HAD-like"/>
    <property type="match status" value="1"/>
</dbReference>
<evidence type="ECO:0000313" key="4">
    <source>
        <dbReference type="Proteomes" id="UP001210925"/>
    </source>
</evidence>
<dbReference type="InterPro" id="IPR023214">
    <property type="entry name" value="HAD_sf"/>
</dbReference>
<dbReference type="InterPro" id="IPR004274">
    <property type="entry name" value="FCP1_dom"/>
</dbReference>
<comment type="subcellular location">
    <subcellularLocation>
        <location evidence="1">Mitochondrion inner membrane</location>
        <topology evidence="1">Single-pass membrane protein</topology>
    </subcellularLocation>
</comment>
<dbReference type="Gene3D" id="3.40.50.1000">
    <property type="entry name" value="HAD superfamily/HAD-like"/>
    <property type="match status" value="2"/>
</dbReference>
<dbReference type="InterPro" id="IPR050365">
    <property type="entry name" value="TIM50"/>
</dbReference>